<evidence type="ECO:0000256" key="3">
    <source>
        <dbReference type="SAM" id="MobiDB-lite"/>
    </source>
</evidence>
<dbReference type="InterPro" id="IPR036526">
    <property type="entry name" value="C-N_Hydrolase_sf"/>
</dbReference>
<dbReference type="Pfam" id="PF00795">
    <property type="entry name" value="CN_hydrolase"/>
    <property type="match status" value="1"/>
</dbReference>
<feature type="domain" description="CN hydrolase" evidence="4">
    <location>
        <begin position="1"/>
        <end position="230"/>
    </location>
</feature>
<evidence type="ECO:0000313" key="6">
    <source>
        <dbReference type="Proteomes" id="UP000295453"/>
    </source>
</evidence>
<proteinExistence type="inferred from homology"/>
<feature type="region of interest" description="Disordered" evidence="3">
    <location>
        <begin position="242"/>
        <end position="271"/>
    </location>
</feature>
<dbReference type="Proteomes" id="UP000295453">
    <property type="component" value="Unassembled WGS sequence"/>
</dbReference>
<reference evidence="5 6" key="1">
    <citation type="submission" date="2019-03" db="EMBL/GenBank/DDBJ databases">
        <authorList>
            <person name="Kim M.K.M."/>
        </authorList>
    </citation>
    <scope>NUCLEOTIDE SEQUENCE [LARGE SCALE GENOMIC DNA]</scope>
    <source>
        <strain evidence="5 6">18JY15-6</strain>
    </source>
</reference>
<keyword evidence="6" id="KW-1185">Reference proteome</keyword>
<dbReference type="InterPro" id="IPR003010">
    <property type="entry name" value="C-N_Hydrolase"/>
</dbReference>
<dbReference type="InterPro" id="IPR050345">
    <property type="entry name" value="Aliph_Amidase/BUP"/>
</dbReference>
<keyword evidence="2 5" id="KW-0378">Hydrolase</keyword>
<dbReference type="CDD" id="cd07576">
    <property type="entry name" value="R-amidase_like"/>
    <property type="match status" value="1"/>
</dbReference>
<dbReference type="Gene3D" id="3.60.110.10">
    <property type="entry name" value="Carbon-nitrogen hydrolase"/>
    <property type="match status" value="1"/>
</dbReference>
<comment type="similarity">
    <text evidence="1">Belongs to the carbon-nitrogen hydrolase superfamily. NIT1/NIT2 family.</text>
</comment>
<sequence length="271" mass="28719">MKIAVWQTGSADLGRLRVRALEASAAGARLLVTPEAFTSGYAVPGIAEVAQPADGAWHDAIAEIAAEAGIAILYGHPERDGEEIFNSATLIHRDGTVLAQHRKAHLYGDVDWSTYTPGSSLDALVELDGVRLGILICYDVEFPESVRALALAGADLVAVPTALMRPYEVVARTLVPARAYENQVFLAYANRSGSEGPLTYCGESCVVGPDGSDLARAGSGDELLLAEIDTARLAASRADNTHLGDRRPELYGSLIQPRTGDAPATGEEHDR</sequence>
<accession>A0A4R1CHZ4</accession>
<evidence type="ECO:0000256" key="2">
    <source>
        <dbReference type="ARBA" id="ARBA00022801"/>
    </source>
</evidence>
<dbReference type="EMBL" id="SJZJ01000003">
    <property type="protein sequence ID" value="TCJ30601.1"/>
    <property type="molecule type" value="Genomic_DNA"/>
</dbReference>
<dbReference type="PANTHER" id="PTHR43674">
    <property type="entry name" value="NITRILASE C965.09-RELATED"/>
    <property type="match status" value="1"/>
</dbReference>
<evidence type="ECO:0000259" key="4">
    <source>
        <dbReference type="PROSITE" id="PS50263"/>
    </source>
</evidence>
<dbReference type="InterPro" id="IPR044083">
    <property type="entry name" value="RamA-like"/>
</dbReference>
<comment type="caution">
    <text evidence="5">The sequence shown here is derived from an EMBL/GenBank/DDBJ whole genome shotgun (WGS) entry which is preliminary data.</text>
</comment>
<dbReference type="PROSITE" id="PS01227">
    <property type="entry name" value="UPF0012"/>
    <property type="match status" value="1"/>
</dbReference>
<organism evidence="5 6">
    <name type="scientific">Nocardioides jejuensis</name>
    <dbReference type="NCBI Taxonomy" id="2502782"/>
    <lineage>
        <taxon>Bacteria</taxon>
        <taxon>Bacillati</taxon>
        <taxon>Actinomycetota</taxon>
        <taxon>Actinomycetes</taxon>
        <taxon>Propionibacteriales</taxon>
        <taxon>Nocardioidaceae</taxon>
        <taxon>Nocardioides</taxon>
    </lineage>
</organism>
<dbReference type="OrthoDB" id="9811121at2"/>
<dbReference type="PANTHER" id="PTHR43674:SF2">
    <property type="entry name" value="BETA-UREIDOPROPIONASE"/>
    <property type="match status" value="1"/>
</dbReference>
<dbReference type="SUPFAM" id="SSF56317">
    <property type="entry name" value="Carbon-nitrogen hydrolase"/>
    <property type="match status" value="1"/>
</dbReference>
<evidence type="ECO:0000313" key="5">
    <source>
        <dbReference type="EMBL" id="TCJ30601.1"/>
    </source>
</evidence>
<dbReference type="GO" id="GO:0016811">
    <property type="term" value="F:hydrolase activity, acting on carbon-nitrogen (but not peptide) bonds, in linear amides"/>
    <property type="evidence" value="ECO:0007669"/>
    <property type="project" value="UniProtKB-ARBA"/>
</dbReference>
<dbReference type="RefSeq" id="WP_131581726.1">
    <property type="nucleotide sequence ID" value="NZ_SJZJ01000003.1"/>
</dbReference>
<protein>
    <submittedName>
        <fullName evidence="5">Carbon-nitrogen hydrolase family protein</fullName>
    </submittedName>
</protein>
<dbReference type="PROSITE" id="PS50263">
    <property type="entry name" value="CN_HYDROLASE"/>
    <property type="match status" value="1"/>
</dbReference>
<gene>
    <name evidence="5" type="ORF">EPD65_03290</name>
</gene>
<name>A0A4R1CHZ4_9ACTN</name>
<dbReference type="AlphaFoldDB" id="A0A4R1CHZ4"/>
<dbReference type="InterPro" id="IPR001110">
    <property type="entry name" value="UPF0012_CS"/>
</dbReference>
<evidence type="ECO:0000256" key="1">
    <source>
        <dbReference type="ARBA" id="ARBA00010613"/>
    </source>
</evidence>